<name>A0AA96V1Q3_9EURY</name>
<gene>
    <name evidence="4" type="primary">ydfG</name>
    <name evidence="4" type="ORF">MmiHf6_15650</name>
</gene>
<dbReference type="GO" id="GO:0016491">
    <property type="term" value="F:oxidoreductase activity"/>
    <property type="evidence" value="ECO:0007669"/>
    <property type="project" value="UniProtKB-KW"/>
</dbReference>
<keyword evidence="5" id="KW-1185">Reference proteome</keyword>
<dbReference type="EC" id="1.1.1.381" evidence="4"/>
<dbReference type="CDD" id="cd05233">
    <property type="entry name" value="SDR_c"/>
    <property type="match status" value="1"/>
</dbReference>
<evidence type="ECO:0000256" key="3">
    <source>
        <dbReference type="RuleBase" id="RU000363"/>
    </source>
</evidence>
<dbReference type="PANTHER" id="PTHR44196">
    <property type="entry name" value="DEHYDROGENASE/REDUCTASE SDR FAMILY MEMBER 7B"/>
    <property type="match status" value="1"/>
</dbReference>
<dbReference type="PANTHER" id="PTHR44196:SF2">
    <property type="entry name" value="SHORT-CHAIN DEHYDROGENASE-RELATED"/>
    <property type="match status" value="1"/>
</dbReference>
<dbReference type="EMBL" id="CP131059">
    <property type="protein sequence ID" value="WNY24235.1"/>
    <property type="molecule type" value="Genomic_DNA"/>
</dbReference>
<reference evidence="4 5" key="1">
    <citation type="submission" date="2023-07" db="EMBL/GenBank/DDBJ databases">
        <title>Closed genoem sequence of Methanomicrococcus sp. Hf6.</title>
        <authorList>
            <person name="Poehlein A."/>
            <person name="Protasov E."/>
            <person name="Platt K."/>
            <person name="Reeh H."/>
            <person name="Daniel R."/>
            <person name="Brune A."/>
        </authorList>
    </citation>
    <scope>NUCLEOTIDE SEQUENCE [LARGE SCALE GENOMIC DNA]</scope>
    <source>
        <strain evidence="4 5">Hf6</strain>
    </source>
</reference>
<sequence>MDTVLITGATGGIGSELSKIFAQRGYDLVLTARSEEKLNVLKNELEETYSNHIFIIAADLAKPDGINLVFNEIDLADIQIDILVNNAGFGDYGRFADADWEKQEEMIQVNILALMQMTKRFLPPMIHRKEGKILNIASVAAFAPGPYMSVYYASKAFVLSFSEAIATELKNSGVTVTAVCPGPTTTGFVAAAGDGTEKLFKSFKNADPKDVAEFAYKSLMKGKVVATPGFQNKLLAFGTRLIPKSVVRKFVAKVQGED</sequence>
<dbReference type="Proteomes" id="UP001302978">
    <property type="component" value="Chromosome"/>
</dbReference>
<dbReference type="GeneID" id="85196170"/>
<protein>
    <submittedName>
        <fullName evidence="4">NADP-dependent 3-hydroxy acid dehydrogenase YdfG</fullName>
        <ecNumber evidence="4">1.1.1.381</ecNumber>
    </submittedName>
</protein>
<dbReference type="RefSeq" id="WP_316557413.1">
    <property type="nucleotide sequence ID" value="NZ_CP131059.1"/>
</dbReference>
<accession>A0AA96V1Q3</accession>
<dbReference type="SUPFAM" id="SSF51735">
    <property type="entry name" value="NAD(P)-binding Rossmann-fold domains"/>
    <property type="match status" value="1"/>
</dbReference>
<evidence type="ECO:0000256" key="1">
    <source>
        <dbReference type="ARBA" id="ARBA00006484"/>
    </source>
</evidence>
<dbReference type="InterPro" id="IPR036291">
    <property type="entry name" value="NAD(P)-bd_dom_sf"/>
</dbReference>
<comment type="similarity">
    <text evidence="1 3">Belongs to the short-chain dehydrogenases/reductases (SDR) family.</text>
</comment>
<dbReference type="Gene3D" id="3.40.50.720">
    <property type="entry name" value="NAD(P)-binding Rossmann-like Domain"/>
    <property type="match status" value="1"/>
</dbReference>
<dbReference type="InterPro" id="IPR002347">
    <property type="entry name" value="SDR_fam"/>
</dbReference>
<organism evidence="4 5">
    <name type="scientific">Methanimicrococcus hongohii</name>
    <dbReference type="NCBI Taxonomy" id="3028295"/>
    <lineage>
        <taxon>Archaea</taxon>
        <taxon>Methanobacteriati</taxon>
        <taxon>Methanobacteriota</taxon>
        <taxon>Stenosarchaea group</taxon>
        <taxon>Methanomicrobia</taxon>
        <taxon>Methanosarcinales</taxon>
        <taxon>Methanosarcinaceae</taxon>
        <taxon>Methanimicrococcus</taxon>
    </lineage>
</organism>
<dbReference type="GO" id="GO:0016020">
    <property type="term" value="C:membrane"/>
    <property type="evidence" value="ECO:0007669"/>
    <property type="project" value="TreeGrafter"/>
</dbReference>
<dbReference type="KEGG" id="mehf:MmiHf6_15650"/>
<evidence type="ECO:0000313" key="5">
    <source>
        <dbReference type="Proteomes" id="UP001302978"/>
    </source>
</evidence>
<evidence type="ECO:0000256" key="2">
    <source>
        <dbReference type="ARBA" id="ARBA00023002"/>
    </source>
</evidence>
<dbReference type="PRINTS" id="PR00081">
    <property type="entry name" value="GDHRDH"/>
</dbReference>
<dbReference type="PRINTS" id="PR00080">
    <property type="entry name" value="SDRFAMILY"/>
</dbReference>
<dbReference type="Pfam" id="PF00106">
    <property type="entry name" value="adh_short"/>
    <property type="match status" value="1"/>
</dbReference>
<dbReference type="AlphaFoldDB" id="A0AA96V1Q3"/>
<proteinExistence type="inferred from homology"/>
<evidence type="ECO:0000313" key="4">
    <source>
        <dbReference type="EMBL" id="WNY24235.1"/>
    </source>
</evidence>
<keyword evidence="2 4" id="KW-0560">Oxidoreductase</keyword>
<dbReference type="PIRSF" id="PIRSF000126">
    <property type="entry name" value="11-beta-HSD1"/>
    <property type="match status" value="1"/>
</dbReference>